<name>A0A0G4PRT8_PENC3</name>
<organism evidence="1 2">
    <name type="scientific">Penicillium camemberti (strain FM 013)</name>
    <dbReference type="NCBI Taxonomy" id="1429867"/>
    <lineage>
        <taxon>Eukaryota</taxon>
        <taxon>Fungi</taxon>
        <taxon>Dikarya</taxon>
        <taxon>Ascomycota</taxon>
        <taxon>Pezizomycotina</taxon>
        <taxon>Eurotiomycetes</taxon>
        <taxon>Eurotiomycetidae</taxon>
        <taxon>Eurotiales</taxon>
        <taxon>Aspergillaceae</taxon>
        <taxon>Penicillium</taxon>
    </lineage>
</organism>
<accession>A0A0G4PRT8</accession>
<dbReference type="AlphaFoldDB" id="A0A0G4PRT8"/>
<protein>
    <submittedName>
        <fullName evidence="1">Str. FM013</fullName>
    </submittedName>
</protein>
<gene>
    <name evidence="1" type="ORF">PCAMFM013_S033g000079</name>
</gene>
<proteinExistence type="predicted"/>
<dbReference type="Proteomes" id="UP000053732">
    <property type="component" value="Unassembled WGS sequence"/>
</dbReference>
<evidence type="ECO:0000313" key="1">
    <source>
        <dbReference type="EMBL" id="CRL29159.1"/>
    </source>
</evidence>
<dbReference type="EMBL" id="HG793166">
    <property type="protein sequence ID" value="CRL29159.1"/>
    <property type="molecule type" value="Genomic_DNA"/>
</dbReference>
<keyword evidence="2" id="KW-1185">Reference proteome</keyword>
<dbReference type="STRING" id="1429867.A0A0G4PRT8"/>
<sequence>MEIPEPKRLSQVATDAETLDHARKSFDTIFHDSYTCETVLPNITQAVVDSKVQVIGADPCGFHTFPPFTLRHMQILPT</sequence>
<evidence type="ECO:0000313" key="2">
    <source>
        <dbReference type="Proteomes" id="UP000053732"/>
    </source>
</evidence>
<reference evidence="1 2" key="1">
    <citation type="journal article" date="2014" name="Nat. Commun.">
        <title>Multiple recent horizontal transfers of a large genomic region in cheese making fungi.</title>
        <authorList>
            <person name="Cheeseman K."/>
            <person name="Ropars J."/>
            <person name="Renault P."/>
            <person name="Dupont J."/>
            <person name="Gouzy J."/>
            <person name="Branca A."/>
            <person name="Abraham A.L."/>
            <person name="Ceppi M."/>
            <person name="Conseiller E."/>
            <person name="Debuchy R."/>
            <person name="Malagnac F."/>
            <person name="Goarin A."/>
            <person name="Silar P."/>
            <person name="Lacoste S."/>
            <person name="Sallet E."/>
            <person name="Bensimon A."/>
            <person name="Giraud T."/>
            <person name="Brygoo Y."/>
        </authorList>
    </citation>
    <scope>NUCLEOTIDE SEQUENCE [LARGE SCALE GENOMIC DNA]</scope>
    <source>
        <strain evidence="2">FM 013</strain>
    </source>
</reference>